<dbReference type="OrthoDB" id="4119890at2"/>
<reference evidence="4 5" key="1">
    <citation type="submission" date="2016-11" db="EMBL/GenBank/DDBJ databases">
        <authorList>
            <person name="Jaros S."/>
            <person name="Januszkiewicz K."/>
            <person name="Wedrychowicz H."/>
        </authorList>
    </citation>
    <scope>NUCLEOTIDE SEQUENCE [LARGE SCALE GENOMIC DNA]</scope>
    <source>
        <strain evidence="4 5">CGMCC 4.5723</strain>
    </source>
</reference>
<dbReference type="GO" id="GO:0016747">
    <property type="term" value="F:acyltransferase activity, transferring groups other than amino-acyl groups"/>
    <property type="evidence" value="ECO:0007669"/>
    <property type="project" value="InterPro"/>
</dbReference>
<accession>A0A1M6Q7X4</accession>
<dbReference type="Gene3D" id="3.40.630.30">
    <property type="match status" value="1"/>
</dbReference>
<dbReference type="InterPro" id="IPR016181">
    <property type="entry name" value="Acyl_CoA_acyltransferase"/>
</dbReference>
<proteinExistence type="predicted"/>
<dbReference type="InterPro" id="IPR000182">
    <property type="entry name" value="GNAT_dom"/>
</dbReference>
<evidence type="ECO:0000313" key="5">
    <source>
        <dbReference type="Proteomes" id="UP000184452"/>
    </source>
</evidence>
<keyword evidence="1 4" id="KW-0808">Transferase</keyword>
<feature type="domain" description="N-acetyltransferase" evidence="3">
    <location>
        <begin position="3"/>
        <end position="158"/>
    </location>
</feature>
<dbReference type="PROSITE" id="PS51186">
    <property type="entry name" value="GNAT"/>
    <property type="match status" value="2"/>
</dbReference>
<gene>
    <name evidence="4" type="ORF">SAMN05421803_114134</name>
</gene>
<evidence type="ECO:0000259" key="3">
    <source>
        <dbReference type="PROSITE" id="PS51186"/>
    </source>
</evidence>
<dbReference type="EMBL" id="FQZK01000014">
    <property type="protein sequence ID" value="SHK16250.1"/>
    <property type="molecule type" value="Genomic_DNA"/>
</dbReference>
<dbReference type="RefSeq" id="WP_073381207.1">
    <property type="nucleotide sequence ID" value="NZ_FQZK01000014.1"/>
</dbReference>
<protein>
    <submittedName>
        <fullName evidence="4">L-amino acid N-acyltransferase YncA</fullName>
    </submittedName>
</protein>
<evidence type="ECO:0000256" key="1">
    <source>
        <dbReference type="ARBA" id="ARBA00022679"/>
    </source>
</evidence>
<dbReference type="SUPFAM" id="SSF55729">
    <property type="entry name" value="Acyl-CoA N-acyltransferases (Nat)"/>
    <property type="match status" value="2"/>
</dbReference>
<evidence type="ECO:0000256" key="2">
    <source>
        <dbReference type="ARBA" id="ARBA00023315"/>
    </source>
</evidence>
<keyword evidence="2 4" id="KW-0012">Acyltransferase</keyword>
<dbReference type="Proteomes" id="UP000184452">
    <property type="component" value="Unassembled WGS sequence"/>
</dbReference>
<keyword evidence="5" id="KW-1185">Reference proteome</keyword>
<dbReference type="CDD" id="cd04301">
    <property type="entry name" value="NAT_SF"/>
    <property type="match status" value="1"/>
</dbReference>
<dbReference type="STRING" id="758803.SAMN05421803_114134"/>
<name>A0A1M6Q7X4_9ACTN</name>
<dbReference type="InterPro" id="IPR050832">
    <property type="entry name" value="Bact_Acetyltransf"/>
</dbReference>
<sequence length="313" mass="33876">MTFEIRPLETADVPTVLPFLRAHHPYRVLTGEAVRWRMEHPTPHATDVPLVAVDADGRIGGFVRSLLTRPRGRDPHGLTFLTTVAEHHRGGGLASLLLTASEKALVERGARTLRTEAADEAVQAGGPALRELALAHGYEAEDTHHILGLDLSLLPPAPEPPAGVELRPFSDYADDPGTVYELDRSASADEPGAAPGVGFMSLEDWIAGPWEHPLSDPDLSLVFLHEGTPAGITCYASDRRTRMESSMTGTLREFRGRGLAGYAKHTALLRARERGFTHATTGNHENNAPMLAINTRLGYSLLGRETGYVKPVG</sequence>
<dbReference type="Pfam" id="PF00583">
    <property type="entry name" value="Acetyltransf_1"/>
    <property type="match status" value="2"/>
</dbReference>
<feature type="domain" description="N-acetyltransferase" evidence="3">
    <location>
        <begin position="164"/>
        <end position="313"/>
    </location>
</feature>
<organism evidence="4 5">
    <name type="scientific">Nocardiopsis flavescens</name>
    <dbReference type="NCBI Taxonomy" id="758803"/>
    <lineage>
        <taxon>Bacteria</taxon>
        <taxon>Bacillati</taxon>
        <taxon>Actinomycetota</taxon>
        <taxon>Actinomycetes</taxon>
        <taxon>Streptosporangiales</taxon>
        <taxon>Nocardiopsidaceae</taxon>
        <taxon>Nocardiopsis</taxon>
    </lineage>
</organism>
<evidence type="ECO:0000313" key="4">
    <source>
        <dbReference type="EMBL" id="SHK16250.1"/>
    </source>
</evidence>
<dbReference type="PANTHER" id="PTHR43877">
    <property type="entry name" value="AMINOALKYLPHOSPHONATE N-ACETYLTRANSFERASE-RELATED-RELATED"/>
    <property type="match status" value="1"/>
</dbReference>
<dbReference type="AlphaFoldDB" id="A0A1M6Q7X4"/>